<dbReference type="Gene3D" id="1.25.10.10">
    <property type="entry name" value="Leucine-rich Repeat Variant"/>
    <property type="match status" value="1"/>
</dbReference>
<evidence type="ECO:0000313" key="8">
    <source>
        <dbReference type="Proteomes" id="UP001458880"/>
    </source>
</evidence>
<dbReference type="SUPFAM" id="SSF48371">
    <property type="entry name" value="ARM repeat"/>
    <property type="match status" value="1"/>
</dbReference>
<dbReference type="InterPro" id="IPR019318">
    <property type="entry name" value="Gua_nucleotide_exch_fac_Ric8"/>
</dbReference>
<keyword evidence="3" id="KW-0963">Cytoplasm</keyword>
<evidence type="ECO:0000256" key="1">
    <source>
        <dbReference type="ARBA" id="ARBA00004544"/>
    </source>
</evidence>
<dbReference type="PANTHER" id="PTHR12425">
    <property type="entry name" value="SYNEMBRYN"/>
    <property type="match status" value="1"/>
</dbReference>
<comment type="caution">
    <text evidence="7">The sequence shown here is derived from an EMBL/GenBank/DDBJ whole genome shotgun (WGS) entry which is preliminary data.</text>
</comment>
<dbReference type="InterPro" id="IPR008376">
    <property type="entry name" value="Chaperone_Ric-8_A/B"/>
</dbReference>
<feature type="compositionally biased region" description="Polar residues" evidence="6">
    <location>
        <begin position="565"/>
        <end position="576"/>
    </location>
</feature>
<sequence>MKSKISAALENYAQEISCKFSFPELDIDDYRNKLFKAFHCILKDEELQTCHKVCLQIIRILSREKKDLNEVMTPEFFNIILRHSGLKDDKDMLDVENYDIALEALMCLCNITFNATIPRQICCRNGTVESILKRQICCRNGTVESILKRLNILKNVFPDIHFFDMKILFIITALCENIRAPLKDEMHGLRYLIEYLESMLTKFKQSNHNADVRQEPNKLPIIYTNTTFEILKTLFNLTLRSKNQAIMEEEEECHYLRLVTVLHDLLLVETEEKDKKLELTGHIIHLLLNMPDYCLKPLIRPIEDDVEAAPEITYERYNMSALHEILRYLKSRFTPELTVNTQNESLSPVLTATTKLAKSNRIIRKYFRQQVLPPLRDIHTRPEQGDTIRNCLCRLLTSPITQVRDLAADFIFVLCKENVGRMIKYTGYGNAAGMFATRGLLNGDNGETQNYSSASEDSETEEYNEYKHGINPVTGCYQEPKPSPTANMTEEQKEYEAMKLVELMNNLTRKGIVKPCRIGPDGKPEPIEHVLQLQEGLGRQSSNINDSGKPEPIEHVLQLQEGLGRQSSNINDSDED</sequence>
<organism evidence="7 8">
    <name type="scientific">Popillia japonica</name>
    <name type="common">Japanese beetle</name>
    <dbReference type="NCBI Taxonomy" id="7064"/>
    <lineage>
        <taxon>Eukaryota</taxon>
        <taxon>Metazoa</taxon>
        <taxon>Ecdysozoa</taxon>
        <taxon>Arthropoda</taxon>
        <taxon>Hexapoda</taxon>
        <taxon>Insecta</taxon>
        <taxon>Pterygota</taxon>
        <taxon>Neoptera</taxon>
        <taxon>Endopterygota</taxon>
        <taxon>Coleoptera</taxon>
        <taxon>Polyphaga</taxon>
        <taxon>Scarabaeiformia</taxon>
        <taxon>Scarabaeidae</taxon>
        <taxon>Rutelinae</taxon>
        <taxon>Popillia</taxon>
    </lineage>
</organism>
<proteinExistence type="inferred from homology"/>
<dbReference type="AlphaFoldDB" id="A0AAW1LB85"/>
<comment type="similarity">
    <text evidence="2">Belongs to the synembryn family.</text>
</comment>
<dbReference type="PRINTS" id="PR01802">
    <property type="entry name" value="SYNEMBRYN"/>
</dbReference>
<keyword evidence="8" id="KW-1185">Reference proteome</keyword>
<keyword evidence="4" id="KW-0344">Guanine-nucleotide releasing factor</keyword>
<name>A0AAW1LB85_POPJA</name>
<dbReference type="InterPro" id="IPR011989">
    <property type="entry name" value="ARM-like"/>
</dbReference>
<dbReference type="InterPro" id="IPR016024">
    <property type="entry name" value="ARM-type_fold"/>
</dbReference>
<evidence type="ECO:0000256" key="3">
    <source>
        <dbReference type="ARBA" id="ARBA00022490"/>
    </source>
</evidence>
<dbReference type="GO" id="GO:0001965">
    <property type="term" value="F:G-protein alpha-subunit binding"/>
    <property type="evidence" value="ECO:0007669"/>
    <property type="project" value="TreeGrafter"/>
</dbReference>
<dbReference type="Pfam" id="PF10165">
    <property type="entry name" value="Ric8"/>
    <property type="match status" value="1"/>
</dbReference>
<feature type="region of interest" description="Disordered" evidence="6">
    <location>
        <begin position="535"/>
        <end position="576"/>
    </location>
</feature>
<reference evidence="7 8" key="1">
    <citation type="journal article" date="2024" name="BMC Genomics">
        <title>De novo assembly and annotation of Popillia japonica's genome with initial clues to its potential as an invasive pest.</title>
        <authorList>
            <person name="Cucini C."/>
            <person name="Boschi S."/>
            <person name="Funari R."/>
            <person name="Cardaioli E."/>
            <person name="Iannotti N."/>
            <person name="Marturano G."/>
            <person name="Paoli F."/>
            <person name="Bruttini M."/>
            <person name="Carapelli A."/>
            <person name="Frati F."/>
            <person name="Nardi F."/>
        </authorList>
    </citation>
    <scope>NUCLEOTIDE SEQUENCE [LARGE SCALE GENOMIC DNA]</scope>
    <source>
        <strain evidence="7">DMR45628</strain>
    </source>
</reference>
<accession>A0AAW1LB85</accession>
<dbReference type="PANTHER" id="PTHR12425:SF5">
    <property type="entry name" value="SYNEMBRYN"/>
    <property type="match status" value="1"/>
</dbReference>
<dbReference type="GO" id="GO:0005085">
    <property type="term" value="F:guanyl-nucleotide exchange factor activity"/>
    <property type="evidence" value="ECO:0007669"/>
    <property type="project" value="UniProtKB-KW"/>
</dbReference>
<keyword evidence="5" id="KW-0143">Chaperone</keyword>
<dbReference type="GO" id="GO:0007186">
    <property type="term" value="P:G protein-coupled receptor signaling pathway"/>
    <property type="evidence" value="ECO:0007669"/>
    <property type="project" value="TreeGrafter"/>
</dbReference>
<dbReference type="EMBL" id="JASPKY010000139">
    <property type="protein sequence ID" value="KAK9730970.1"/>
    <property type="molecule type" value="Genomic_DNA"/>
</dbReference>
<evidence type="ECO:0000313" key="7">
    <source>
        <dbReference type="EMBL" id="KAK9730970.1"/>
    </source>
</evidence>
<evidence type="ECO:0000256" key="2">
    <source>
        <dbReference type="ARBA" id="ARBA00009049"/>
    </source>
</evidence>
<protein>
    <submittedName>
        <fullName evidence="7">Guanine nucleotide exchange factor synembryn</fullName>
    </submittedName>
</protein>
<evidence type="ECO:0000256" key="4">
    <source>
        <dbReference type="ARBA" id="ARBA00022658"/>
    </source>
</evidence>
<dbReference type="Proteomes" id="UP001458880">
    <property type="component" value="Unassembled WGS sequence"/>
</dbReference>
<comment type="subcellular location">
    <subcellularLocation>
        <location evidence="1">Cytoplasm</location>
        <location evidence="1">Cell cortex</location>
    </subcellularLocation>
</comment>
<evidence type="ECO:0000256" key="5">
    <source>
        <dbReference type="ARBA" id="ARBA00023186"/>
    </source>
</evidence>
<evidence type="ECO:0000256" key="6">
    <source>
        <dbReference type="SAM" id="MobiDB-lite"/>
    </source>
</evidence>
<gene>
    <name evidence="7" type="ORF">QE152_g14041</name>
</gene>
<dbReference type="GO" id="GO:0005938">
    <property type="term" value="C:cell cortex"/>
    <property type="evidence" value="ECO:0007669"/>
    <property type="project" value="UniProtKB-SubCell"/>
</dbReference>